<evidence type="ECO:0000313" key="2">
    <source>
        <dbReference type="Proteomes" id="UP000289360"/>
    </source>
</evidence>
<evidence type="ECO:0000313" key="1">
    <source>
        <dbReference type="EMBL" id="QAX98659.1"/>
    </source>
</evidence>
<dbReference type="Proteomes" id="UP000289360">
    <property type="component" value="Segment"/>
</dbReference>
<protein>
    <submittedName>
        <fullName evidence="1">Uncharacterized protein</fullName>
    </submittedName>
</protein>
<organism evidence="1 2">
    <name type="scientific">Salmonella phage Segz_1</name>
    <dbReference type="NCBI Taxonomy" id="2419756"/>
    <lineage>
        <taxon>Viruses</taxon>
        <taxon>Duplodnaviria</taxon>
        <taxon>Heunggongvirae</taxon>
        <taxon>Uroviricota</taxon>
        <taxon>Caudoviricetes</taxon>
        <taxon>Segzyvirus</taxon>
        <taxon>Segzyvirus segz1</taxon>
    </lineage>
</organism>
<accession>A0A411BAJ7</accession>
<keyword evidence="2" id="KW-1185">Reference proteome</keyword>
<reference evidence="1 2" key="1">
    <citation type="submission" date="2018-08" db="EMBL/GenBank/DDBJ databases">
        <title>Segz_1, Complete genome sequences of 3 novel enterobacteria, Pakpunavirus like phages.</title>
        <authorList>
            <person name="Yuan S."/>
            <person name="Ma Y."/>
            <person name="Liu Q."/>
        </authorList>
    </citation>
    <scope>NUCLEOTIDE SEQUENCE [LARGE SCALE GENOMIC DNA]</scope>
</reference>
<dbReference type="EMBL" id="MH791402">
    <property type="protein sequence ID" value="QAX98659.1"/>
    <property type="molecule type" value="Genomic_DNA"/>
</dbReference>
<sequence>MPRPRREPMDIITSIVEKRQPLTLRDVRYFARCYVALADMPKNDMYDLIRGNFNVDENNKVTMKRDDDELE</sequence>
<gene>
    <name evidence="1" type="ORF">Segz_9</name>
</gene>
<name>A0A411BAJ7_9CAUD</name>
<proteinExistence type="predicted"/>